<name>A0A4Y2E213_ARAVE</name>
<proteinExistence type="predicted"/>
<keyword evidence="2" id="KW-1185">Reference proteome</keyword>
<evidence type="ECO:0000313" key="2">
    <source>
        <dbReference type="Proteomes" id="UP000499080"/>
    </source>
</evidence>
<comment type="caution">
    <text evidence="1">The sequence shown here is derived from an EMBL/GenBank/DDBJ whole genome shotgun (WGS) entry which is preliminary data.</text>
</comment>
<dbReference type="PROSITE" id="PS51257">
    <property type="entry name" value="PROKAR_LIPOPROTEIN"/>
    <property type="match status" value="1"/>
</dbReference>
<organism evidence="1 2">
    <name type="scientific">Araneus ventricosus</name>
    <name type="common">Orbweaver spider</name>
    <name type="synonym">Epeira ventricosa</name>
    <dbReference type="NCBI Taxonomy" id="182803"/>
    <lineage>
        <taxon>Eukaryota</taxon>
        <taxon>Metazoa</taxon>
        <taxon>Ecdysozoa</taxon>
        <taxon>Arthropoda</taxon>
        <taxon>Chelicerata</taxon>
        <taxon>Arachnida</taxon>
        <taxon>Araneae</taxon>
        <taxon>Araneomorphae</taxon>
        <taxon>Entelegynae</taxon>
        <taxon>Araneoidea</taxon>
        <taxon>Araneidae</taxon>
        <taxon>Araneus</taxon>
    </lineage>
</organism>
<dbReference type="Proteomes" id="UP000499080">
    <property type="component" value="Unassembled WGS sequence"/>
</dbReference>
<gene>
    <name evidence="1" type="ORF">AVEN_150536_1</name>
</gene>
<protein>
    <submittedName>
        <fullName evidence="1">Uncharacterized protein</fullName>
    </submittedName>
</protein>
<dbReference type="AlphaFoldDB" id="A0A4Y2E213"/>
<accession>A0A4Y2E213</accession>
<dbReference type="EMBL" id="BGPR01000492">
    <property type="protein sequence ID" value="GBM23122.1"/>
    <property type="molecule type" value="Genomic_DNA"/>
</dbReference>
<sequence>MRKCGLVNLESLEVRTCGLWNSAQSCRCHDAWFGKFLGSRTEVRHSSIHKPLMSDQFTDYKWEITSHPTIPRAAKILSVPTTGYKKKRGPNSTKDMP</sequence>
<reference evidence="1 2" key="1">
    <citation type="journal article" date="2019" name="Sci. Rep.">
        <title>Orb-weaving spider Araneus ventricosus genome elucidates the spidroin gene catalogue.</title>
        <authorList>
            <person name="Kono N."/>
            <person name="Nakamura H."/>
            <person name="Ohtoshi R."/>
            <person name="Moran D.A.P."/>
            <person name="Shinohara A."/>
            <person name="Yoshida Y."/>
            <person name="Fujiwara M."/>
            <person name="Mori M."/>
            <person name="Tomita M."/>
            <person name="Arakawa K."/>
        </authorList>
    </citation>
    <scope>NUCLEOTIDE SEQUENCE [LARGE SCALE GENOMIC DNA]</scope>
</reference>
<evidence type="ECO:0000313" key="1">
    <source>
        <dbReference type="EMBL" id="GBM23122.1"/>
    </source>
</evidence>